<feature type="compositionally biased region" description="Basic and acidic residues" evidence="1">
    <location>
        <begin position="200"/>
        <end position="213"/>
    </location>
</feature>
<accession>A0A833ZU61</accession>
<feature type="compositionally biased region" description="Polar residues" evidence="1">
    <location>
        <begin position="216"/>
        <end position="236"/>
    </location>
</feature>
<proteinExistence type="predicted"/>
<comment type="caution">
    <text evidence="2">The sequence shown here is derived from an EMBL/GenBank/DDBJ whole genome shotgun (WGS) entry which is preliminary data.</text>
</comment>
<feature type="region of interest" description="Disordered" evidence="1">
    <location>
        <begin position="273"/>
        <end position="299"/>
    </location>
</feature>
<sequence>MVPLRATPGKTGLLGNLQEEPCWSVRQALLQPRPPVSGTCSRRVNRVSYRRAPRTTSLSPIAPGNLGIENPGSRSQFAEDTCMHTTSHLHTVNVLEAEKPRWATMGAAKKTRKAMESWEGVETPRLALLKDESPVSLANQTIKIESQQKDYIETYLKRQEEAPKHVRLSQIRQMEMMTSQVRDLLEKMGAHSTMKSMSKNKAENKRRQAERRRAQYSVSTQSQDCEVHINQSPESQSVHTDVWYSESSFPNILPNLSLQQKEEEGYPEVLLQGKPLLQPHPPKIPKPTSMGTKSKISPQ</sequence>
<dbReference type="EMBL" id="JABVXQ010000007">
    <property type="protein sequence ID" value="KAF6099990.1"/>
    <property type="molecule type" value="Genomic_DNA"/>
</dbReference>
<name>A0A833ZU61_9CHIR</name>
<feature type="compositionally biased region" description="Polar residues" evidence="1">
    <location>
        <begin position="289"/>
        <end position="299"/>
    </location>
</feature>
<protein>
    <submittedName>
        <fullName evidence="2">Uncharacterized protein</fullName>
    </submittedName>
</protein>
<dbReference type="Proteomes" id="UP000664940">
    <property type="component" value="Unassembled WGS sequence"/>
</dbReference>
<organism evidence="2 3">
    <name type="scientific">Phyllostomus discolor</name>
    <name type="common">pale spear-nosed bat</name>
    <dbReference type="NCBI Taxonomy" id="89673"/>
    <lineage>
        <taxon>Eukaryota</taxon>
        <taxon>Metazoa</taxon>
        <taxon>Chordata</taxon>
        <taxon>Craniata</taxon>
        <taxon>Vertebrata</taxon>
        <taxon>Euteleostomi</taxon>
        <taxon>Mammalia</taxon>
        <taxon>Eutheria</taxon>
        <taxon>Laurasiatheria</taxon>
        <taxon>Chiroptera</taxon>
        <taxon>Yangochiroptera</taxon>
        <taxon>Phyllostomidae</taxon>
        <taxon>Phyllostominae</taxon>
        <taxon>Phyllostomus</taxon>
    </lineage>
</organism>
<feature type="region of interest" description="Disordered" evidence="1">
    <location>
        <begin position="51"/>
        <end position="73"/>
    </location>
</feature>
<feature type="region of interest" description="Disordered" evidence="1">
    <location>
        <begin position="191"/>
        <end position="236"/>
    </location>
</feature>
<reference evidence="2 3" key="1">
    <citation type="journal article" date="2020" name="Nature">
        <title>Six reference-quality genomes reveal evolution of bat adaptations.</title>
        <authorList>
            <person name="Jebb D."/>
            <person name="Huang Z."/>
            <person name="Pippel M."/>
            <person name="Hughes G.M."/>
            <person name="Lavrichenko K."/>
            <person name="Devanna P."/>
            <person name="Winkler S."/>
            <person name="Jermiin L.S."/>
            <person name="Skirmuntt E.C."/>
            <person name="Katzourakis A."/>
            <person name="Burkitt-Gray L."/>
            <person name="Ray D.A."/>
            <person name="Sullivan K.A.M."/>
            <person name="Roscito J.G."/>
            <person name="Kirilenko B.M."/>
            <person name="Davalos L.M."/>
            <person name="Corthals A.P."/>
            <person name="Power M.L."/>
            <person name="Jones G."/>
            <person name="Ransome R.D."/>
            <person name="Dechmann D.K.N."/>
            <person name="Locatelli A.G."/>
            <person name="Puechmaille S.J."/>
            <person name="Fedrigo O."/>
            <person name="Jarvis E.D."/>
            <person name="Hiller M."/>
            <person name="Vernes S.C."/>
            <person name="Myers E.W."/>
            <person name="Teeling E.C."/>
        </authorList>
    </citation>
    <scope>NUCLEOTIDE SEQUENCE [LARGE SCALE GENOMIC DNA]</scope>
    <source>
        <strain evidence="2">Bat1K_MPI-CBG_1</strain>
    </source>
</reference>
<dbReference type="AlphaFoldDB" id="A0A833ZU61"/>
<gene>
    <name evidence="2" type="ORF">HJG60_011706</name>
</gene>
<evidence type="ECO:0000313" key="3">
    <source>
        <dbReference type="Proteomes" id="UP000664940"/>
    </source>
</evidence>
<evidence type="ECO:0000313" key="2">
    <source>
        <dbReference type="EMBL" id="KAF6099990.1"/>
    </source>
</evidence>
<evidence type="ECO:0000256" key="1">
    <source>
        <dbReference type="SAM" id="MobiDB-lite"/>
    </source>
</evidence>